<dbReference type="PANTHER" id="PTHR47495">
    <property type="entry name" value="ALDEHYDE DEHYDROGENASE"/>
    <property type="match status" value="1"/>
</dbReference>
<dbReference type="InterPro" id="IPR037165">
    <property type="entry name" value="AldOxase/xan_DH_Mopterin-bd_sf"/>
</dbReference>
<dbReference type="InterPro" id="IPR000674">
    <property type="entry name" value="Ald_Oxase/Xan_DH_a/b"/>
</dbReference>
<dbReference type="InterPro" id="IPR046867">
    <property type="entry name" value="AldOxase/xan_DH_MoCoBD2"/>
</dbReference>
<dbReference type="Gene3D" id="3.30.365.10">
    <property type="entry name" value="Aldehyde oxidase/xanthine dehydrogenase, molybdopterin binding domain"/>
    <property type="match status" value="4"/>
</dbReference>
<dbReference type="PANTHER" id="PTHR47495:SF2">
    <property type="entry name" value="ALDEHYDE DEHYDROGENASE"/>
    <property type="match status" value="1"/>
</dbReference>
<accession>A0A2S7T5U5</accession>
<dbReference type="RefSeq" id="WP_181044163.1">
    <property type="nucleotide sequence ID" value="NZ_MQVX01000001.1"/>
</dbReference>
<organism evidence="2 3">
    <name type="scientific">Aureicoccus marinus</name>
    <dbReference type="NCBI Taxonomy" id="754435"/>
    <lineage>
        <taxon>Bacteria</taxon>
        <taxon>Pseudomonadati</taxon>
        <taxon>Bacteroidota</taxon>
        <taxon>Flavobacteriia</taxon>
        <taxon>Flavobacteriales</taxon>
        <taxon>Flavobacteriaceae</taxon>
        <taxon>Aureicoccus</taxon>
    </lineage>
</organism>
<dbReference type="InterPro" id="IPR008274">
    <property type="entry name" value="AldOxase/xan_DH_MoCoBD1"/>
</dbReference>
<dbReference type="InterPro" id="IPR052516">
    <property type="entry name" value="N-heterocyclic_Hydroxylase"/>
</dbReference>
<reference evidence="3" key="1">
    <citation type="submission" date="2016-11" db="EMBL/GenBank/DDBJ databases">
        <title>Trade-off between light-utilization and light-protection in marine flavobacteria.</title>
        <authorList>
            <person name="Kumagai Y."/>
            <person name="Yoshizawa S."/>
            <person name="Kogure K."/>
        </authorList>
    </citation>
    <scope>NUCLEOTIDE SEQUENCE [LARGE SCALE GENOMIC DNA]</scope>
    <source>
        <strain evidence="3">SG-18</strain>
    </source>
</reference>
<proteinExistence type="predicted"/>
<dbReference type="Gene3D" id="3.90.1170.50">
    <property type="entry name" value="Aldehyde oxidase/xanthine dehydrogenase, a/b hammerhead"/>
    <property type="match status" value="1"/>
</dbReference>
<dbReference type="InterPro" id="IPR012368">
    <property type="entry name" value="OxRdtase_Mopterin-bd_su_IorB"/>
</dbReference>
<dbReference type="GO" id="GO:0016491">
    <property type="term" value="F:oxidoreductase activity"/>
    <property type="evidence" value="ECO:0007669"/>
    <property type="project" value="InterPro"/>
</dbReference>
<dbReference type="AlphaFoldDB" id="A0A2S7T5U5"/>
<evidence type="ECO:0000313" key="2">
    <source>
        <dbReference type="EMBL" id="PQJ15302.1"/>
    </source>
</evidence>
<name>A0A2S7T5U5_9FLAO</name>
<dbReference type="Pfam" id="PF20256">
    <property type="entry name" value="MoCoBD_2"/>
    <property type="match status" value="1"/>
</dbReference>
<protein>
    <recommendedName>
        <fullName evidence="1">Aldehyde oxidase/xanthine dehydrogenase a/b hammerhead domain-containing protein</fullName>
    </recommendedName>
</protein>
<comment type="caution">
    <text evidence="2">The sequence shown here is derived from an EMBL/GenBank/DDBJ whole genome shotgun (WGS) entry which is preliminary data.</text>
</comment>
<dbReference type="Proteomes" id="UP000239366">
    <property type="component" value="Unassembled WGS sequence"/>
</dbReference>
<dbReference type="SUPFAM" id="SSF56003">
    <property type="entry name" value="Molybdenum cofactor-binding domain"/>
    <property type="match status" value="2"/>
</dbReference>
<dbReference type="SMART" id="SM01008">
    <property type="entry name" value="Ald_Xan_dh_C"/>
    <property type="match status" value="1"/>
</dbReference>
<feature type="domain" description="Aldehyde oxidase/xanthine dehydrogenase a/b hammerhead" evidence="1">
    <location>
        <begin position="232"/>
        <end position="310"/>
    </location>
</feature>
<evidence type="ECO:0000313" key="3">
    <source>
        <dbReference type="Proteomes" id="UP000239366"/>
    </source>
</evidence>
<sequence>MERRKFLITSASVAGGLAIGGYTLLRAEDLPNPLEALLADGQIALTPYVIIRSDGISIIAPRAEMGQGIQSTLAALVAEELDVALESVEVMHGPPSDVYRNNKLYGQEVLPKRLLRRAGKRLGIEFLPPQFSQLTGAQSSLRDGYVKMRKTGAAARQMLLQAAAKQYGVSVDQLKTDLGQVFLPNGRKVAYTDLIESARDIKAPEKVKLKPREQWKKLGSSQPRADMAEKCTGTAEYGIDVRLPDMLYASVLFSPFIGSGLESFDASRAEEVQGYVKTVPFPDGLVVIATNTWYAQQAAKRIEVKWKPSRYPMSMAEHRAAVEEPLGKGQGQIARLDGDVDQVLEKEEVIERSYSVPYLSHATMEPMNAVAWLQEEQLDIWAGNQNPLRARYYGAKIAELSEDQVKVHTTFMGGAFGRRLESDFVEIAVFAACAVKGKPVKVSWTREGDLQHGIYRPIASAKLRAAVKDKEVLAFDLQLSAPSLFSSAERRFLENINTEFPEQVDKSVLLGMSHQTYQLPNYRIQGFPAKERLLPVGWSRGVGETQNVFFHETALDELAHSAGRDPLELRLSLIEHEASRAVLEAVKKMSNWDNPLPEGHARGMAFAISSDAPTAQVVEIRQSEKGIHLEKIYIAVDVGIALDPRNIEAQVKGGVIYGLDSGINSEISVKDGAVVESNYHQYPLLRIHQIPEIEVHIHQSEEQIFGVGEAGVPTNPPALGNALFALTGKRVRDLPFRKSFDFA</sequence>
<gene>
    <name evidence="2" type="ORF">BST99_05740</name>
</gene>
<keyword evidence="3" id="KW-1185">Reference proteome</keyword>
<evidence type="ECO:0000259" key="1">
    <source>
        <dbReference type="SMART" id="SM01008"/>
    </source>
</evidence>
<dbReference type="EMBL" id="MQVX01000001">
    <property type="protein sequence ID" value="PQJ15302.1"/>
    <property type="molecule type" value="Genomic_DNA"/>
</dbReference>
<dbReference type="PIRSF" id="PIRSF036389">
    <property type="entry name" value="IOR_B"/>
    <property type="match status" value="1"/>
</dbReference>
<dbReference type="Pfam" id="PF02738">
    <property type="entry name" value="MoCoBD_1"/>
    <property type="match status" value="1"/>
</dbReference>